<keyword evidence="2" id="KW-1185">Reference proteome</keyword>
<dbReference type="OrthoDB" id="713315at2"/>
<keyword evidence="1" id="KW-0067">ATP-binding</keyword>
<evidence type="ECO:0000313" key="1">
    <source>
        <dbReference type="EMBL" id="GEP85351.1"/>
    </source>
</evidence>
<dbReference type="CDD" id="cd18785">
    <property type="entry name" value="SF2_C"/>
    <property type="match status" value="1"/>
</dbReference>
<dbReference type="InterPro" id="IPR027417">
    <property type="entry name" value="P-loop_NTPase"/>
</dbReference>
<dbReference type="RefSeq" id="WP_095103008.1">
    <property type="nucleotide sequence ID" value="NZ_BKAR01000027.1"/>
</dbReference>
<dbReference type="SMART" id="SM00490">
    <property type="entry name" value="HELICc"/>
    <property type="match status" value="1"/>
</dbReference>
<dbReference type="GO" id="GO:0006289">
    <property type="term" value="P:nucleotide-excision repair"/>
    <property type="evidence" value="ECO:0007669"/>
    <property type="project" value="TreeGrafter"/>
</dbReference>
<evidence type="ECO:0000313" key="2">
    <source>
        <dbReference type="Proteomes" id="UP000321736"/>
    </source>
</evidence>
<dbReference type="EMBL" id="BKAR01000027">
    <property type="protein sequence ID" value="GEP85351.1"/>
    <property type="molecule type" value="Genomic_DNA"/>
</dbReference>
<dbReference type="Pfam" id="PF00271">
    <property type="entry name" value="Helicase_C"/>
    <property type="match status" value="1"/>
</dbReference>
<dbReference type="PANTHER" id="PTHR47957">
    <property type="entry name" value="ATP-DEPENDENT HELICASE HRQ1"/>
    <property type="match status" value="1"/>
</dbReference>
<dbReference type="PANTHER" id="PTHR47957:SF3">
    <property type="entry name" value="ATP-DEPENDENT HELICASE HRQ1"/>
    <property type="match status" value="1"/>
</dbReference>
<keyword evidence="1" id="KW-0347">Helicase</keyword>
<gene>
    <name evidence="1" type="ORF">SPI02_19360</name>
</gene>
<dbReference type="InterPro" id="IPR001650">
    <property type="entry name" value="Helicase_C-like"/>
</dbReference>
<keyword evidence="1" id="KW-0547">Nucleotide-binding</keyword>
<dbReference type="GO" id="GO:0043138">
    <property type="term" value="F:3'-5' DNA helicase activity"/>
    <property type="evidence" value="ECO:0007669"/>
    <property type="project" value="TreeGrafter"/>
</dbReference>
<comment type="caution">
    <text evidence="1">The sequence shown here is derived from an EMBL/GenBank/DDBJ whole genome shotgun (WGS) entry which is preliminary data.</text>
</comment>
<dbReference type="Proteomes" id="UP000321736">
    <property type="component" value="Unassembled WGS sequence"/>
</dbReference>
<sequence>MNNILEANVKNRDKLINNLKEEIIGPITNFKYAQIIDEKTTKENIDNNFLIYKYGGRKEEIFNTGRPSKKYAAGLLYPKSNGNFVEIESEESNEVIEGETLEEELTEKRKEEQQNPYLQSTMGITFAVPLEADFLKINFECGMYNKNKNYNKNLQINEINQNWWFRKSYNASLKVELHRDEKLVCEKLRVKDLLNNEKEDTNILLYSHIRELENLKIVTLTIENAKISKEEEDILFQCKIEAELNGKQSFVPYPKASDMNIDISNEEKRFEFLYLKEKNFAFGHDCATDWNLDNNENVYKISSTFLPEYEIKTMTPDIKIGEDNLSIYHSKITACNSYEELENILLPLIDGYEKWFENLKLEKVNPYYEKVKQGNLREIEKNINRMKKGIQLLKKQDVFQCFKLANLSMLMQMNNGKKLRKADYINGNLKFDKNINVNGFEELDYSNFESLSNSIENQIAKENKAFLKKWRGFQIGFILQSLDAIINKKSEDREIVDLIWFPTGGGKTEAYLGVAAFSMLYRRFVDKNDIGVDILMRYTLRLLTADQFQRAARLICSLDYVRTKFLEIFGENEFSIGLWVGRASTPNKVEDAKNKFNAYTKEGKNDFIVESCPWCGAEMKVKKNNKKNIYLGYSFSGALEMNCPDKECHFHNHLPISFVDEQLYKNPPTFLIGTIDKFVQLTWVPEARSLFGFNRSGDRVFSPPNIIIQDELHLISGPLGSLSGMYETLIEHLCTDERFDISPKIIGATATIKAYQNQIKALYGREKTNLFPPAGFDINDNYFSSVQKDEYGNPVPGRKYVGLYSTTQGKLQSQVQTLSSLIISGNEIQPELRDPFWTVLSFYNTINDIGKAQTLTEADIKDTINSYYQQRNINDGRILKSQKIKELTSRMNNGEISQSLTEMKTQYTTVDNKALDIVLASNIIEVGVDVDRLALMTIIGQPKSTAQYIQVSGRVGRKPHESPGLIVTVYNRGDSNDKSHYEHFKEYHQKLYSNVEEASVTPFSNFSIKRGFPAVLVGFLRQRFDIKGLGKYPDANLIDENSDKIIQFIQKYIVDKMKLVDSSESQTFGETYENVMNLLTTKDYETWELTQYKNGFMVPLQKQEEIQNDSAIPMINSMRNVDSQSRLKAQALEKKYESNFL</sequence>
<accession>A0A239TGW6</accession>
<dbReference type="PROSITE" id="PS51194">
    <property type="entry name" value="HELICASE_CTER"/>
    <property type="match status" value="1"/>
</dbReference>
<dbReference type="GO" id="GO:0036297">
    <property type="term" value="P:interstrand cross-link repair"/>
    <property type="evidence" value="ECO:0007669"/>
    <property type="project" value="TreeGrafter"/>
</dbReference>
<keyword evidence="1" id="KW-0378">Hydrolase</keyword>
<reference evidence="1 2" key="1">
    <citation type="submission" date="2019-07" db="EMBL/GenBank/DDBJ databases">
        <title>Whole genome shotgun sequence of Staphylococcus piscifermentans NBRC 109625.</title>
        <authorList>
            <person name="Hosoyama A."/>
            <person name="Uohara A."/>
            <person name="Ohji S."/>
            <person name="Ichikawa N."/>
        </authorList>
    </citation>
    <scope>NUCLEOTIDE SEQUENCE [LARGE SCALE GENOMIC DNA]</scope>
    <source>
        <strain evidence="1 2">NBRC 109625</strain>
    </source>
</reference>
<name>A0A239TGW6_9STAP</name>
<dbReference type="AlphaFoldDB" id="A0A239TGW6"/>
<organism evidence="1 2">
    <name type="scientific">Staphylococcus piscifermentans</name>
    <dbReference type="NCBI Taxonomy" id="70258"/>
    <lineage>
        <taxon>Bacteria</taxon>
        <taxon>Bacillati</taxon>
        <taxon>Bacillota</taxon>
        <taxon>Bacilli</taxon>
        <taxon>Bacillales</taxon>
        <taxon>Staphylococcaceae</taxon>
        <taxon>Staphylococcus</taxon>
    </lineage>
</organism>
<dbReference type="Gene3D" id="3.40.50.300">
    <property type="entry name" value="P-loop containing nucleotide triphosphate hydrolases"/>
    <property type="match status" value="1"/>
</dbReference>
<protein>
    <submittedName>
        <fullName evidence="1">DNA helicase</fullName>
    </submittedName>
</protein>
<proteinExistence type="predicted"/>
<dbReference type="SUPFAM" id="SSF52540">
    <property type="entry name" value="P-loop containing nucleoside triphosphate hydrolases"/>
    <property type="match status" value="1"/>
</dbReference>